<keyword evidence="3" id="KW-1185">Reference proteome</keyword>
<evidence type="ECO:0000313" key="2">
    <source>
        <dbReference type="EMBL" id="QDH47021.1"/>
    </source>
</evidence>
<dbReference type="PANTHER" id="PTHR32114:SF2">
    <property type="entry name" value="ABC TRANSPORTER ABCH.3"/>
    <property type="match status" value="1"/>
</dbReference>
<dbReference type="PANTHER" id="PTHR32114">
    <property type="entry name" value="ABC TRANSPORTER ABCH.3"/>
    <property type="match status" value="1"/>
</dbReference>
<dbReference type="Proteomes" id="UP000318420">
    <property type="component" value="Segment"/>
</dbReference>
<name>A0A514A172_9CAUD</name>
<organism evidence="2 3">
    <name type="scientific">Aeromonas phage LAh10</name>
    <dbReference type="NCBI Taxonomy" id="2591025"/>
    <lineage>
        <taxon>Viruses</taxon>
        <taxon>Duplodnaviria</taxon>
        <taxon>Heunggongvirae</taxon>
        <taxon>Uroviricota</taxon>
        <taxon>Caudoviricetes</taxon>
        <taxon>Chimalliviridae</taxon>
        <taxon>Ludhianavirus</taxon>
        <taxon>Ludhianavirus LAh10</taxon>
    </lineage>
</organism>
<dbReference type="SUPFAM" id="SSF52540">
    <property type="entry name" value="P-loop containing nucleoside triphosphate hydrolases"/>
    <property type="match status" value="1"/>
</dbReference>
<sequence>MITGLIIKDCIPLVRKGITSIELDTREQWNILIARNGFGKTTLLRLMTPLPPDNADFGPNGYKEWRFVDDRGTFILKSKTGKNSTHEFIHNGTNLNEGKTLMVQRDLVKIHFGITQQIVDVLTGLDIRDLFTTMSAARRKDFLMTVNPNDTSYALKRWEKLKSNHNALRGGLKTQRQRLVVEEGRLTQLAAMDADKLREEIANLDVQIKDALVLHGKLANVKHREIQPLKQEINDIISRLLGNDHRIKLTSGQYGQQLEDLTTRLDRLNLASSRLSGIHAELVQQLQGVDSGSQNLDGYKKRVEMIEQTLESLKSNIELIELFFTDHQFFMEGELFKSEAVTTNGVELVEQLRLVHRARDENATSEKFKSIQEKLTHKKNELANIEADITQINHQLQHYQKAETVECPDCTKKFKLGFEKFNPQELVKIRDERVANKEVIQAQIRKYSDYVEANEDWYGTMASFMRYVRRLEHSDEILRLVSHYNVGKAETIVLQECLRRAVQLDRSVKQYASLEEEKQSLVRDISYLESSDVNALFLRAEEVEREMAITQRQMGRVRQDIKDTQEKIDIIIDDGYRRDRLSELMAQIQDVLEQNGLYRIKLRVKEAIDELSPQKEQMIGNLIRAESLNSVIQSIKDDIANLEKRERHTQLLLDGLSPVKGFIGYLMNDFLKSVIGNINVILQEVWTTRLRVLNCSTSKDEDSVDLNYQFPALTSSDNHPNKDISQCSGGERELINFAFRLVVLRYLGSKCGIPLMMDEVGVALDELHRGMFRAWMSEQNRTDALPKVFMISHDYAQFGATHANFIGLNTEGLKVPANVNARSVIR</sequence>
<evidence type="ECO:0000313" key="3">
    <source>
        <dbReference type="Proteomes" id="UP000318420"/>
    </source>
</evidence>
<gene>
    <name evidence="2" type="ORF">LAh10_53</name>
</gene>
<dbReference type="Gene3D" id="3.40.50.300">
    <property type="entry name" value="P-loop containing nucleotide triphosphate hydrolases"/>
    <property type="match status" value="2"/>
</dbReference>
<keyword evidence="1" id="KW-0175">Coiled coil</keyword>
<proteinExistence type="predicted"/>
<dbReference type="EMBL" id="MK838116">
    <property type="protein sequence ID" value="QDH47021.1"/>
    <property type="molecule type" value="Genomic_DNA"/>
</dbReference>
<accession>A0A514A172</accession>
<feature type="coiled-coil region" evidence="1">
    <location>
        <begin position="504"/>
        <end position="567"/>
    </location>
</feature>
<evidence type="ECO:0000256" key="1">
    <source>
        <dbReference type="SAM" id="Coils"/>
    </source>
</evidence>
<feature type="coiled-coil region" evidence="1">
    <location>
        <begin position="368"/>
        <end position="402"/>
    </location>
</feature>
<dbReference type="InterPro" id="IPR027417">
    <property type="entry name" value="P-loop_NTPase"/>
</dbReference>
<protein>
    <submittedName>
        <fullName evidence="2">Putative BspA family leucine-rich repeat surface protein</fullName>
    </submittedName>
</protein>
<reference evidence="2 3" key="1">
    <citation type="submission" date="2019-04" db="EMBL/GenBank/DDBJ databases">
        <title>Novel bacteriophages capable of disrupting biofilms from clinical strains of Aeromonas hydrophila with intrinsic antibiotic resistance.</title>
        <authorList>
            <person name="Kabwe M."/>
            <person name="Brown T.L."/>
            <person name="Speirs L."/>
            <person name="Ku H."/>
            <person name="Leach M."/>
            <person name="Chan H.T."/>
            <person name="Petrovski S."/>
            <person name="Lock P."/>
            <person name="Tucci J."/>
        </authorList>
    </citation>
    <scope>NUCLEOTIDE SEQUENCE [LARGE SCALE GENOMIC DNA]</scope>
</reference>